<protein>
    <submittedName>
        <fullName evidence="3">YheC/YheD family protein</fullName>
    </submittedName>
</protein>
<organism evidence="3 4">
    <name type="scientific">Cohnella nanjingensis</name>
    <dbReference type="NCBI Taxonomy" id="1387779"/>
    <lineage>
        <taxon>Bacteria</taxon>
        <taxon>Bacillati</taxon>
        <taxon>Bacillota</taxon>
        <taxon>Bacilli</taxon>
        <taxon>Bacillales</taxon>
        <taxon>Paenibacillaceae</taxon>
        <taxon>Cohnella</taxon>
    </lineage>
</organism>
<evidence type="ECO:0000259" key="2">
    <source>
        <dbReference type="PROSITE" id="PS50975"/>
    </source>
</evidence>
<dbReference type="InterPro" id="IPR011761">
    <property type="entry name" value="ATP-grasp"/>
</dbReference>
<proteinExistence type="predicted"/>
<feature type="domain" description="ATP-grasp" evidence="2">
    <location>
        <begin position="16"/>
        <end position="241"/>
    </location>
</feature>
<dbReference type="PROSITE" id="PS50975">
    <property type="entry name" value="ATP_GRASP"/>
    <property type="match status" value="1"/>
</dbReference>
<evidence type="ECO:0000256" key="1">
    <source>
        <dbReference type="PROSITE-ProRule" id="PRU00409"/>
    </source>
</evidence>
<keyword evidence="1" id="KW-0067">ATP-binding</keyword>
<keyword evidence="1" id="KW-0547">Nucleotide-binding</keyword>
<gene>
    <name evidence="3" type="ORF">H7C19_17110</name>
</gene>
<dbReference type="EMBL" id="JACJVP010000026">
    <property type="protein sequence ID" value="MBB6672400.1"/>
    <property type="molecule type" value="Genomic_DNA"/>
</dbReference>
<dbReference type="RefSeq" id="WP_185143873.1">
    <property type="nucleotide sequence ID" value="NZ_JACJVP010000026.1"/>
</dbReference>
<evidence type="ECO:0000313" key="4">
    <source>
        <dbReference type="Proteomes" id="UP000547209"/>
    </source>
</evidence>
<accession>A0A7X0VFT6</accession>
<dbReference type="GO" id="GO:0046872">
    <property type="term" value="F:metal ion binding"/>
    <property type="evidence" value="ECO:0007669"/>
    <property type="project" value="InterPro"/>
</dbReference>
<dbReference type="Gene3D" id="3.30.470.20">
    <property type="entry name" value="ATP-grasp fold, B domain"/>
    <property type="match status" value="1"/>
</dbReference>
<name>A0A7X0VFT6_9BACL</name>
<dbReference type="AlphaFoldDB" id="A0A7X0VFT6"/>
<dbReference type="InterPro" id="IPR026838">
    <property type="entry name" value="YheC/D"/>
</dbReference>
<dbReference type="SUPFAM" id="SSF56059">
    <property type="entry name" value="Glutathione synthetase ATP-binding domain-like"/>
    <property type="match status" value="1"/>
</dbReference>
<evidence type="ECO:0000313" key="3">
    <source>
        <dbReference type="EMBL" id="MBB6672400.1"/>
    </source>
</evidence>
<sequence>MQYGNNKWGKYRALRRDAALARHLPLTRMATNENIRRMLTKNDSVYLKPSHGTGGFGILKLSRRAGGGYDLQYGTKRRSFATLDRAYRAFLQAKQNKRYLVQTGISMLRHLGRPFDLRIMVQRDRASRWEVTGIVGRVAKPRMVVTNYHSGGKPMPVPDLLGPLMSKADQASYVDRLKRLSIRTSAHMSRYFPAYRAFGIDVAVDRKRKPWILEVNSRPDKYIFRALPDKTMFHRIMRYAKPPGKKQR</sequence>
<dbReference type="GO" id="GO:0005524">
    <property type="term" value="F:ATP binding"/>
    <property type="evidence" value="ECO:0007669"/>
    <property type="project" value="UniProtKB-UniRule"/>
</dbReference>
<dbReference type="Proteomes" id="UP000547209">
    <property type="component" value="Unassembled WGS sequence"/>
</dbReference>
<keyword evidence="4" id="KW-1185">Reference proteome</keyword>
<dbReference type="Pfam" id="PF14398">
    <property type="entry name" value="ATPgrasp_YheCD"/>
    <property type="match status" value="1"/>
</dbReference>
<reference evidence="3 4" key="1">
    <citation type="submission" date="2020-08" db="EMBL/GenBank/DDBJ databases">
        <title>Cohnella phylogeny.</title>
        <authorList>
            <person name="Dunlap C."/>
        </authorList>
    </citation>
    <scope>NUCLEOTIDE SEQUENCE [LARGE SCALE GENOMIC DNA]</scope>
    <source>
        <strain evidence="3 4">DSM 28246</strain>
    </source>
</reference>
<comment type="caution">
    <text evidence="3">The sequence shown here is derived from an EMBL/GenBank/DDBJ whole genome shotgun (WGS) entry which is preliminary data.</text>
</comment>